<dbReference type="Proteomes" id="UP001497482">
    <property type="component" value="Chromosome 5"/>
</dbReference>
<dbReference type="EMBL" id="OZ035827">
    <property type="protein sequence ID" value="CAL1605766.1"/>
    <property type="molecule type" value="Genomic_DNA"/>
</dbReference>
<feature type="compositionally biased region" description="Pro residues" evidence="1">
    <location>
        <begin position="132"/>
        <end position="141"/>
    </location>
</feature>
<proteinExistence type="predicted"/>
<organism evidence="2 3">
    <name type="scientific">Knipowitschia caucasica</name>
    <name type="common">Caucasian dwarf goby</name>
    <name type="synonym">Pomatoschistus caucasicus</name>
    <dbReference type="NCBI Taxonomy" id="637954"/>
    <lineage>
        <taxon>Eukaryota</taxon>
        <taxon>Metazoa</taxon>
        <taxon>Chordata</taxon>
        <taxon>Craniata</taxon>
        <taxon>Vertebrata</taxon>
        <taxon>Euteleostomi</taxon>
        <taxon>Actinopterygii</taxon>
        <taxon>Neopterygii</taxon>
        <taxon>Teleostei</taxon>
        <taxon>Neoteleostei</taxon>
        <taxon>Acanthomorphata</taxon>
        <taxon>Gobiaria</taxon>
        <taxon>Gobiiformes</taxon>
        <taxon>Gobioidei</taxon>
        <taxon>Gobiidae</taxon>
        <taxon>Gobiinae</taxon>
        <taxon>Knipowitschia</taxon>
    </lineage>
</organism>
<keyword evidence="3" id="KW-1185">Reference proteome</keyword>
<name>A0AAV2LXI2_KNICA</name>
<reference evidence="2 3" key="1">
    <citation type="submission" date="2024-04" db="EMBL/GenBank/DDBJ databases">
        <authorList>
            <person name="Waldvogel A.-M."/>
            <person name="Schoenle A."/>
        </authorList>
    </citation>
    <scope>NUCLEOTIDE SEQUENCE [LARGE SCALE GENOMIC DNA]</scope>
</reference>
<protein>
    <submittedName>
        <fullName evidence="2">Uncharacterized protein</fullName>
    </submittedName>
</protein>
<feature type="region of interest" description="Disordered" evidence="1">
    <location>
        <begin position="131"/>
        <end position="232"/>
    </location>
</feature>
<accession>A0AAV2LXI2</accession>
<feature type="compositionally biased region" description="Basic and acidic residues" evidence="1">
    <location>
        <begin position="174"/>
        <end position="183"/>
    </location>
</feature>
<gene>
    <name evidence="2" type="ORF">KC01_LOCUS33087</name>
</gene>
<evidence type="ECO:0000313" key="3">
    <source>
        <dbReference type="Proteomes" id="UP001497482"/>
    </source>
</evidence>
<evidence type="ECO:0000313" key="2">
    <source>
        <dbReference type="EMBL" id="CAL1605766.1"/>
    </source>
</evidence>
<evidence type="ECO:0000256" key="1">
    <source>
        <dbReference type="SAM" id="MobiDB-lite"/>
    </source>
</evidence>
<sequence>MGARRCDNDQCVEERIIHSDNNDAAWKQEEGPENLLLGLQQRPANCPSAWSLVQMAGLDFIEWPLYQAHTRMGGRGGRGEVEESEVRAECVLCVRDVTTTITLQKTPCVGDDTSSFQIHRILSASAVEVCPPRVPPSPQRPAPLWGQDVPRHTDPLPRPPPPQTTPPAPMRPEALSRDPKQPIDRVAAPSLRLIGRRTVRKCGEPRTHTLRGAGRSINTGQREQDDRRSSRSLSLHCDGSHCLCIVLQGNHGFSS</sequence>
<feature type="compositionally biased region" description="Pro residues" evidence="1">
    <location>
        <begin position="156"/>
        <end position="170"/>
    </location>
</feature>
<dbReference type="AlphaFoldDB" id="A0AAV2LXI2"/>